<protein>
    <recommendedName>
        <fullName evidence="7">Peroxisomal membrane protein PEX11</fullName>
    </recommendedName>
</protein>
<dbReference type="EMBL" id="HE580273">
    <property type="protein sequence ID" value="CCD26147.2"/>
    <property type="molecule type" value="Genomic_DNA"/>
</dbReference>
<organism evidence="5 6">
    <name type="scientific">Naumovozyma dairenensis (strain ATCC 10597 / BCRC 20456 / CBS 421 / NBRC 0211 / NRRL Y-12639)</name>
    <name type="common">Saccharomyces dairenensis</name>
    <dbReference type="NCBI Taxonomy" id="1071378"/>
    <lineage>
        <taxon>Eukaryota</taxon>
        <taxon>Fungi</taxon>
        <taxon>Dikarya</taxon>
        <taxon>Ascomycota</taxon>
        <taxon>Saccharomycotina</taxon>
        <taxon>Saccharomycetes</taxon>
        <taxon>Saccharomycetales</taxon>
        <taxon>Saccharomycetaceae</taxon>
        <taxon>Naumovozyma</taxon>
    </lineage>
</organism>
<dbReference type="GeneID" id="11495647"/>
<dbReference type="GO" id="GO:0044375">
    <property type="term" value="P:regulation of peroxisome size"/>
    <property type="evidence" value="ECO:0007669"/>
    <property type="project" value="EnsemblFungi"/>
</dbReference>
<dbReference type="AlphaFoldDB" id="G0WED6"/>
<gene>
    <name evidence="5" type="primary">NDAI0G03700</name>
    <name evidence="5" type="ordered locus">NDAI_0G03700</name>
</gene>
<dbReference type="Pfam" id="PF05648">
    <property type="entry name" value="PEX11"/>
    <property type="match status" value="1"/>
</dbReference>
<dbReference type="OrthoDB" id="411017at2759"/>
<dbReference type="RefSeq" id="XP_003671390.2">
    <property type="nucleotide sequence ID" value="XM_003671342.2"/>
</dbReference>
<evidence type="ECO:0000256" key="1">
    <source>
        <dbReference type="ARBA" id="ARBA00022593"/>
    </source>
</evidence>
<dbReference type="GO" id="GO:1990429">
    <property type="term" value="C:peroxisomal importomer complex"/>
    <property type="evidence" value="ECO:0007669"/>
    <property type="project" value="EnsemblFungi"/>
</dbReference>
<keyword evidence="2" id="KW-0472">Membrane</keyword>
<evidence type="ECO:0008006" key="7">
    <source>
        <dbReference type="Google" id="ProtNLM"/>
    </source>
</evidence>
<dbReference type="GO" id="GO:0005778">
    <property type="term" value="C:peroxisomal membrane"/>
    <property type="evidence" value="ECO:0007669"/>
    <property type="project" value="UniProtKB-SubCell"/>
</dbReference>
<name>G0WED6_NAUDC</name>
<dbReference type="STRING" id="1071378.G0WED6"/>
<reference evidence="5 6" key="1">
    <citation type="journal article" date="2011" name="Proc. Natl. Acad. Sci. U.S.A.">
        <title>Evolutionary erosion of yeast sex chromosomes by mating-type switching accidents.</title>
        <authorList>
            <person name="Gordon J.L."/>
            <person name="Armisen D."/>
            <person name="Proux-Wera E."/>
            <person name="Oheigeartaigh S.S."/>
            <person name="Byrne K.P."/>
            <person name="Wolfe K.H."/>
        </authorList>
    </citation>
    <scope>NUCLEOTIDE SEQUENCE [LARGE SCALE GENOMIC DNA]</scope>
    <source>
        <strain evidence="6">ATCC 10597 / BCRC 20456 / CBS 421 / NBRC 0211 / NRRL Y-12639</strain>
    </source>
</reference>
<dbReference type="PANTHER" id="PTHR12652:SF50">
    <property type="entry name" value="PEROXIN 11"/>
    <property type="match status" value="1"/>
</dbReference>
<proteinExistence type="predicted"/>
<dbReference type="OMA" id="IYRITQY"/>
<evidence type="ECO:0000313" key="5">
    <source>
        <dbReference type="EMBL" id="CCD26147.2"/>
    </source>
</evidence>
<comment type="subcellular location">
    <subcellularLocation>
        <location evidence="4">Peroxisome membrane</location>
    </subcellularLocation>
</comment>
<dbReference type="PANTHER" id="PTHR12652">
    <property type="entry name" value="PEROXISOMAL BIOGENESIS FACTOR 11"/>
    <property type="match status" value="1"/>
</dbReference>
<evidence type="ECO:0000256" key="2">
    <source>
        <dbReference type="ARBA" id="ARBA00023136"/>
    </source>
</evidence>
<dbReference type="GO" id="GO:0005783">
    <property type="term" value="C:endoplasmic reticulum"/>
    <property type="evidence" value="ECO:0007669"/>
    <property type="project" value="EnsemblFungi"/>
</dbReference>
<dbReference type="KEGG" id="ndi:NDAI_0G03700"/>
<dbReference type="eggNOG" id="KOG4186">
    <property type="taxonomic scope" value="Eukaryota"/>
</dbReference>
<evidence type="ECO:0000256" key="4">
    <source>
        <dbReference type="ARBA" id="ARBA00046271"/>
    </source>
</evidence>
<keyword evidence="3" id="KW-0576">Peroxisome</keyword>
<evidence type="ECO:0000256" key="3">
    <source>
        <dbReference type="ARBA" id="ARBA00023140"/>
    </source>
</evidence>
<evidence type="ECO:0000313" key="6">
    <source>
        <dbReference type="Proteomes" id="UP000000689"/>
    </source>
</evidence>
<dbReference type="GO" id="GO:0001579">
    <property type="term" value="P:medium-chain fatty acid transport"/>
    <property type="evidence" value="ECO:0007669"/>
    <property type="project" value="EnsemblFungi"/>
</dbReference>
<dbReference type="Proteomes" id="UP000000689">
    <property type="component" value="Chromosome 7"/>
</dbReference>
<dbReference type="HOGENOM" id="CLU_049216_0_1_1"/>
<dbReference type="GO" id="GO:0016559">
    <property type="term" value="P:peroxisome fission"/>
    <property type="evidence" value="ECO:0007669"/>
    <property type="project" value="EnsemblFungi"/>
</dbReference>
<keyword evidence="6" id="KW-1185">Reference proteome</keyword>
<accession>G0WED6</accession>
<dbReference type="InterPro" id="IPR008733">
    <property type="entry name" value="PEX11"/>
</dbReference>
<sequence>MPDATIVLHPTITHLVKFLDTTAGREKVLRLLQYLCRVIALNQKSPLAKGLQMEFTMIRKLLRFLKPLNHLQLASKFLVMTSGKDEDFIIKYCNVLKNLFFAIYLSLDQVNLFRLLKLIPVTPFTGQKVPRWANFFWLFALVSGIVMDLRKIQTTEIQLRNELFAKKSEQSTTQVAGKTVPSPSFDKTKLKIITKEKYAAVRRLVWDCADSFIVLNNLNYLKSRDDYVGMAGVVTSLFGLQDLWKAAVPSK</sequence>
<keyword evidence="1" id="KW-0962">Peroxisome biogenesis</keyword>